<accession>A0A1I5WMF1</accession>
<dbReference type="Proteomes" id="UP000198577">
    <property type="component" value="Unassembled WGS sequence"/>
</dbReference>
<keyword evidence="1" id="KW-0966">Cell projection</keyword>
<dbReference type="InterPro" id="IPR005186">
    <property type="entry name" value="FlaG"/>
</dbReference>
<dbReference type="OrthoDB" id="9799867at2"/>
<dbReference type="STRING" id="937334.SAMN05444406_1185"/>
<gene>
    <name evidence="1" type="ORF">SAMN05444406_1185</name>
</gene>
<dbReference type="AlphaFoldDB" id="A0A1I5WMF1"/>
<dbReference type="Pfam" id="PF03646">
    <property type="entry name" value="FlaG"/>
    <property type="match status" value="1"/>
</dbReference>
<reference evidence="1 2" key="1">
    <citation type="submission" date="2016-10" db="EMBL/GenBank/DDBJ databases">
        <authorList>
            <person name="de Groot N.N."/>
        </authorList>
    </citation>
    <scope>NUCLEOTIDE SEQUENCE [LARGE SCALE GENOMIC DNA]</scope>
    <source>
        <strain evidence="1 2">DSM 20678</strain>
    </source>
</reference>
<evidence type="ECO:0000313" key="1">
    <source>
        <dbReference type="EMBL" id="SFQ20965.1"/>
    </source>
</evidence>
<evidence type="ECO:0000313" key="2">
    <source>
        <dbReference type="Proteomes" id="UP000198577"/>
    </source>
</evidence>
<dbReference type="Gene3D" id="3.30.160.170">
    <property type="entry name" value="FlaG-like"/>
    <property type="match status" value="1"/>
</dbReference>
<dbReference type="PANTHER" id="PTHR37166">
    <property type="entry name" value="PROTEIN FLAG"/>
    <property type="match status" value="1"/>
</dbReference>
<dbReference type="InterPro" id="IPR035924">
    <property type="entry name" value="FlaG-like_sf"/>
</dbReference>
<dbReference type="EMBL" id="FOXR01000018">
    <property type="protein sequence ID" value="SFQ20965.1"/>
    <property type="molecule type" value="Genomic_DNA"/>
</dbReference>
<proteinExistence type="predicted"/>
<keyword evidence="1" id="KW-0969">Cilium</keyword>
<keyword evidence="1" id="KW-0282">Flagellum</keyword>
<dbReference type="PANTHER" id="PTHR37166:SF1">
    <property type="entry name" value="PROTEIN FLAG"/>
    <property type="match status" value="1"/>
</dbReference>
<dbReference type="SUPFAM" id="SSF160214">
    <property type="entry name" value="FlaG-like"/>
    <property type="match status" value="1"/>
</dbReference>
<keyword evidence="2" id="KW-1185">Reference proteome</keyword>
<dbReference type="RefSeq" id="WP_092282428.1">
    <property type="nucleotide sequence ID" value="NZ_FOXR01000018.1"/>
</dbReference>
<name>A0A1I5WMF1_9FIRM</name>
<protein>
    <submittedName>
        <fullName evidence="1">Flagellar protein FlaG</fullName>
    </submittedName>
</protein>
<sequence>MRVEGVSTITTVKPAPKVQPESKSIGFKESGDLNRQKVDSSLNGNILQDDIMQAVKRANKALEGTNRRFEYSIHEQTNTIMIKVIDTETNEVIREIPPEKILDLIAKLWELAGIIVDERV</sequence>
<organism evidence="1 2">
    <name type="scientific">Caldicoprobacter faecalis</name>
    <dbReference type="NCBI Taxonomy" id="937334"/>
    <lineage>
        <taxon>Bacteria</taxon>
        <taxon>Bacillati</taxon>
        <taxon>Bacillota</taxon>
        <taxon>Clostridia</taxon>
        <taxon>Caldicoprobacterales</taxon>
        <taxon>Caldicoprobacteraceae</taxon>
        <taxon>Caldicoprobacter</taxon>
    </lineage>
</organism>